<proteinExistence type="predicted"/>
<dbReference type="Proteomes" id="UP000827872">
    <property type="component" value="Linkage Group LG08"/>
</dbReference>
<accession>A0ACB8F7N8</accession>
<gene>
    <name evidence="1" type="ORF">K3G42_005225</name>
</gene>
<keyword evidence="2" id="KW-1185">Reference proteome</keyword>
<reference evidence="1" key="1">
    <citation type="submission" date="2021-08" db="EMBL/GenBank/DDBJ databases">
        <title>The first chromosome-level gecko genome reveals the dynamic sex chromosomes of Neotropical dwarf geckos (Sphaerodactylidae: Sphaerodactylus).</title>
        <authorList>
            <person name="Pinto B.J."/>
            <person name="Keating S.E."/>
            <person name="Gamble T."/>
        </authorList>
    </citation>
    <scope>NUCLEOTIDE SEQUENCE</scope>
    <source>
        <strain evidence="1">TG3544</strain>
    </source>
</reference>
<evidence type="ECO:0000313" key="1">
    <source>
        <dbReference type="EMBL" id="KAH8001375.1"/>
    </source>
</evidence>
<comment type="caution">
    <text evidence="1">The sequence shown here is derived from an EMBL/GenBank/DDBJ whole genome shotgun (WGS) entry which is preliminary data.</text>
</comment>
<organism evidence="1 2">
    <name type="scientific">Sphaerodactylus townsendi</name>
    <dbReference type="NCBI Taxonomy" id="933632"/>
    <lineage>
        <taxon>Eukaryota</taxon>
        <taxon>Metazoa</taxon>
        <taxon>Chordata</taxon>
        <taxon>Craniata</taxon>
        <taxon>Vertebrata</taxon>
        <taxon>Euteleostomi</taxon>
        <taxon>Lepidosauria</taxon>
        <taxon>Squamata</taxon>
        <taxon>Bifurcata</taxon>
        <taxon>Gekkota</taxon>
        <taxon>Sphaerodactylidae</taxon>
        <taxon>Sphaerodactylus</taxon>
    </lineage>
</organism>
<sequence length="178" mass="19633">MAQPAVLFFWFLSQVAEMTVLFRCSEFQRLESEVAALRKQLDDLAVVVTKNRDAHLFPNGRSVGGKLFKTDGSQGSFESSKATCSQAGGQLASPKNASENAAVQQIIARHNKAAYLGMNDIQSEGTFAYLCGGEIGYTNWADEEPNNAGGKEDCIEMYLDGKWNDRSCTERRLIVCEF</sequence>
<dbReference type="EMBL" id="CM037621">
    <property type="protein sequence ID" value="KAH8001375.1"/>
    <property type="molecule type" value="Genomic_DNA"/>
</dbReference>
<name>A0ACB8F7N8_9SAUR</name>
<protein>
    <submittedName>
        <fullName evidence="1">Uncharacterized protein</fullName>
    </submittedName>
</protein>
<evidence type="ECO:0000313" key="2">
    <source>
        <dbReference type="Proteomes" id="UP000827872"/>
    </source>
</evidence>